<name>A0A2K9J0N1_9BACI</name>
<evidence type="ECO:0000313" key="2">
    <source>
        <dbReference type="Proteomes" id="UP000234237"/>
    </source>
</evidence>
<dbReference type="Gene3D" id="3.40.50.720">
    <property type="entry name" value="NAD(P)-binding Rossmann-like Domain"/>
    <property type="match status" value="1"/>
</dbReference>
<dbReference type="Proteomes" id="UP000234237">
    <property type="component" value="Chromosome"/>
</dbReference>
<dbReference type="KEGG" id="vpn:A21D_02471"/>
<protein>
    <submittedName>
        <fullName evidence="1">Alanine dehydrogenase</fullName>
        <ecNumber evidence="1">1.4.1.1</ecNumber>
    </submittedName>
</protein>
<dbReference type="AlphaFoldDB" id="A0A2K9J0N1"/>
<dbReference type="EC" id="1.4.1.1" evidence="1"/>
<proteinExistence type="predicted"/>
<dbReference type="SUPFAM" id="SSF52283">
    <property type="entry name" value="Formate/glycerate dehydrogenase catalytic domain-like"/>
    <property type="match status" value="1"/>
</dbReference>
<dbReference type="STRING" id="302167.GCA_900166595_01275"/>
<organism evidence="1 2">
    <name type="scientific">Virgibacillus dokdonensis</name>
    <dbReference type="NCBI Taxonomy" id="302167"/>
    <lineage>
        <taxon>Bacteria</taxon>
        <taxon>Bacillati</taxon>
        <taxon>Bacillota</taxon>
        <taxon>Bacilli</taxon>
        <taxon>Bacillales</taxon>
        <taxon>Bacillaceae</taxon>
        <taxon>Virgibacillus</taxon>
    </lineage>
</organism>
<dbReference type="EMBL" id="CP018622">
    <property type="protein sequence ID" value="AUJ25518.1"/>
    <property type="molecule type" value="Genomic_DNA"/>
</dbReference>
<accession>A0A2K9J0N1</accession>
<sequence>MIIRVPKEIKNNERRVAFTSSGAMTFISHGHRW</sequence>
<gene>
    <name evidence="1" type="primary">ald_1</name>
    <name evidence="1" type="ORF">A21D_02471</name>
</gene>
<keyword evidence="1" id="KW-0560">Oxidoreductase</keyword>
<reference evidence="2" key="1">
    <citation type="submission" date="2016-11" db="EMBL/GenBank/DDBJ databases">
        <title>Complete genome sequence of Virgibacillus pantothenticus 21D, a halophilic bacterium isolated from the deep hypersaline anoxic basin Discovery in the Mediterranean Sea.</title>
        <authorList>
            <person name="Zeaiter Z."/>
            <person name="Booth J.M."/>
            <person name="Prosdocimi E.M."/>
            <person name="Mapelli F."/>
            <person name="Fusi M."/>
            <person name="Daffonchio D."/>
            <person name="Borin S."/>
            <person name="Crotti E."/>
        </authorList>
    </citation>
    <scope>NUCLEOTIDE SEQUENCE [LARGE SCALE GENOMIC DNA]</scope>
    <source>
        <strain evidence="2">21D</strain>
    </source>
</reference>
<evidence type="ECO:0000313" key="1">
    <source>
        <dbReference type="EMBL" id="AUJ25518.1"/>
    </source>
</evidence>
<dbReference type="GO" id="GO:0000286">
    <property type="term" value="F:alanine dehydrogenase activity"/>
    <property type="evidence" value="ECO:0007669"/>
    <property type="project" value="UniProtKB-EC"/>
</dbReference>